<dbReference type="InterPro" id="IPR043502">
    <property type="entry name" value="DNA/RNA_pol_sf"/>
</dbReference>
<evidence type="ECO:0000313" key="2">
    <source>
        <dbReference type="Proteomes" id="UP000035680"/>
    </source>
</evidence>
<dbReference type="PANTHER" id="PTHR33064:SF37">
    <property type="entry name" value="RIBONUCLEASE H"/>
    <property type="match status" value="1"/>
</dbReference>
<proteinExistence type="predicted"/>
<dbReference type="PANTHER" id="PTHR33064">
    <property type="entry name" value="POL PROTEIN"/>
    <property type="match status" value="1"/>
</dbReference>
<protein>
    <submittedName>
        <fullName evidence="3">Reverse transcriptase domain-containing protein</fullName>
    </submittedName>
</protein>
<keyword evidence="2" id="KW-1185">Reference proteome</keyword>
<dbReference type="Gene3D" id="3.10.10.10">
    <property type="entry name" value="HIV Type 1 Reverse Transcriptase, subunit A, domain 1"/>
    <property type="match status" value="1"/>
</dbReference>
<feature type="domain" description="Reverse transcriptase" evidence="1">
    <location>
        <begin position="1"/>
        <end position="216"/>
    </location>
</feature>
<accession>A0A0K0FC99</accession>
<dbReference type="PROSITE" id="PS50878">
    <property type="entry name" value="RT_POL"/>
    <property type="match status" value="1"/>
</dbReference>
<evidence type="ECO:0000259" key="1">
    <source>
        <dbReference type="PROSITE" id="PS50878"/>
    </source>
</evidence>
<reference evidence="2" key="1">
    <citation type="submission" date="2014-07" db="EMBL/GenBank/DDBJ databases">
        <authorList>
            <person name="Martin A.A"/>
            <person name="De Silva N."/>
        </authorList>
    </citation>
    <scope>NUCLEOTIDE SEQUENCE</scope>
</reference>
<dbReference type="SUPFAM" id="SSF56672">
    <property type="entry name" value="DNA/RNA polymerases"/>
    <property type="match status" value="1"/>
</dbReference>
<evidence type="ECO:0000313" key="3">
    <source>
        <dbReference type="WBParaSite" id="SVE_0646300.1"/>
    </source>
</evidence>
<sequence>MEQQFSQKFSELLSDTPGRVKVAVVKLKLKNYCKFVKVLSRDYSCIAAEEAINKKIDFFIKHKIFEPTLYTRACSPLILIVKDSTKPLNESNIRFVEGYNLVNKNFEVPEVRLLTVKKGYTSLPLKETSHDLCTISTHGGLMKVKRLPQGISPAPALFQAYMSTKIEEMLKIHSNKEKYDVCDSNFEILNMMDDAVVVTNDIITNWQVLKVVGQVL</sequence>
<name>A0A0K0FC99_STRVS</name>
<dbReference type="STRING" id="75913.A0A0K0FC99"/>
<dbReference type="Gene3D" id="3.30.70.270">
    <property type="match status" value="1"/>
</dbReference>
<dbReference type="InterPro" id="IPR051320">
    <property type="entry name" value="Viral_Replic_Matur_Polypro"/>
</dbReference>
<dbReference type="Proteomes" id="UP000035680">
    <property type="component" value="Unassembled WGS sequence"/>
</dbReference>
<organism evidence="2 3">
    <name type="scientific">Strongyloides venezuelensis</name>
    <name type="common">Threadworm</name>
    <dbReference type="NCBI Taxonomy" id="75913"/>
    <lineage>
        <taxon>Eukaryota</taxon>
        <taxon>Metazoa</taxon>
        <taxon>Ecdysozoa</taxon>
        <taxon>Nematoda</taxon>
        <taxon>Chromadorea</taxon>
        <taxon>Rhabditida</taxon>
        <taxon>Tylenchina</taxon>
        <taxon>Panagrolaimomorpha</taxon>
        <taxon>Strongyloidoidea</taxon>
        <taxon>Strongyloididae</taxon>
        <taxon>Strongyloides</taxon>
    </lineage>
</organism>
<dbReference type="InterPro" id="IPR043128">
    <property type="entry name" value="Rev_trsase/Diguanyl_cyclase"/>
</dbReference>
<dbReference type="WBParaSite" id="SVE_0646300.1">
    <property type="protein sequence ID" value="SVE_0646300.1"/>
    <property type="gene ID" value="SVE_0646300"/>
</dbReference>
<dbReference type="AlphaFoldDB" id="A0A0K0FC99"/>
<reference evidence="3" key="2">
    <citation type="submission" date="2015-08" db="UniProtKB">
        <authorList>
            <consortium name="WormBaseParasite"/>
        </authorList>
    </citation>
    <scope>IDENTIFICATION</scope>
</reference>
<dbReference type="InterPro" id="IPR000477">
    <property type="entry name" value="RT_dom"/>
</dbReference>
<dbReference type="Pfam" id="PF00078">
    <property type="entry name" value="RVT_1"/>
    <property type="match status" value="1"/>
</dbReference>